<keyword evidence="2" id="KW-0808">Transferase</keyword>
<dbReference type="InterPro" id="IPR000719">
    <property type="entry name" value="Prot_kinase_dom"/>
</dbReference>
<dbReference type="PROSITE" id="PS00108">
    <property type="entry name" value="PROTEIN_KINASE_ST"/>
    <property type="match status" value="1"/>
</dbReference>
<evidence type="ECO:0000256" key="2">
    <source>
        <dbReference type="ARBA" id="ARBA00022679"/>
    </source>
</evidence>
<keyword evidence="1" id="KW-0723">Serine/threonine-protein kinase</keyword>
<dbReference type="Gene3D" id="1.10.510.10">
    <property type="entry name" value="Transferase(Phosphotransferase) domain 1"/>
    <property type="match status" value="1"/>
</dbReference>
<dbReference type="PANTHER" id="PTHR24058">
    <property type="entry name" value="DUAL SPECIFICITY PROTEIN KINASE"/>
    <property type="match status" value="1"/>
</dbReference>
<evidence type="ECO:0000256" key="5">
    <source>
        <dbReference type="ARBA" id="ARBA00022840"/>
    </source>
</evidence>
<dbReference type="InterPro" id="IPR050494">
    <property type="entry name" value="Ser_Thr_dual-spec_kinase"/>
</dbReference>
<dbReference type="AlphaFoldDB" id="A0AB34IBZ4"/>
<feature type="compositionally biased region" description="Basic and acidic residues" evidence="6">
    <location>
        <begin position="279"/>
        <end position="295"/>
    </location>
</feature>
<comment type="caution">
    <text evidence="8">The sequence shown here is derived from an EMBL/GenBank/DDBJ whole genome shotgun (WGS) entry which is preliminary data.</text>
</comment>
<dbReference type="SUPFAM" id="SSF56112">
    <property type="entry name" value="Protein kinase-like (PK-like)"/>
    <property type="match status" value="1"/>
</dbReference>
<dbReference type="Pfam" id="PF00069">
    <property type="entry name" value="Pkinase"/>
    <property type="match status" value="1"/>
</dbReference>
<organism evidence="8 9">
    <name type="scientific">Prymnesium parvum</name>
    <name type="common">Toxic golden alga</name>
    <dbReference type="NCBI Taxonomy" id="97485"/>
    <lineage>
        <taxon>Eukaryota</taxon>
        <taxon>Haptista</taxon>
        <taxon>Haptophyta</taxon>
        <taxon>Prymnesiophyceae</taxon>
        <taxon>Prymnesiales</taxon>
        <taxon>Prymnesiaceae</taxon>
        <taxon>Prymnesium</taxon>
    </lineage>
</organism>
<evidence type="ECO:0000313" key="8">
    <source>
        <dbReference type="EMBL" id="KAL1495705.1"/>
    </source>
</evidence>
<proteinExistence type="predicted"/>
<dbReference type="SMART" id="SM00220">
    <property type="entry name" value="S_TKc"/>
    <property type="match status" value="1"/>
</dbReference>
<gene>
    <name evidence="8" type="ORF">AB1Y20_016568</name>
</gene>
<keyword evidence="3" id="KW-0547">Nucleotide-binding</keyword>
<keyword evidence="9" id="KW-1185">Reference proteome</keyword>
<feature type="region of interest" description="Disordered" evidence="6">
    <location>
        <begin position="1"/>
        <end position="52"/>
    </location>
</feature>
<keyword evidence="4" id="KW-0418">Kinase</keyword>
<dbReference type="PANTHER" id="PTHR24058:SF130">
    <property type="entry name" value="SERINE_THREONINE PROTEIN KINASES-RELATED"/>
    <property type="match status" value="1"/>
</dbReference>
<name>A0AB34IBZ4_PRYPA</name>
<dbReference type="PROSITE" id="PS50011">
    <property type="entry name" value="PROTEIN_KINASE_DOM"/>
    <property type="match status" value="1"/>
</dbReference>
<dbReference type="EMBL" id="JBGBPQ010000031">
    <property type="protein sequence ID" value="KAL1495705.1"/>
    <property type="molecule type" value="Genomic_DNA"/>
</dbReference>
<evidence type="ECO:0000256" key="4">
    <source>
        <dbReference type="ARBA" id="ARBA00022777"/>
    </source>
</evidence>
<evidence type="ECO:0000313" key="9">
    <source>
        <dbReference type="Proteomes" id="UP001515480"/>
    </source>
</evidence>
<dbReference type="GO" id="GO:0005524">
    <property type="term" value="F:ATP binding"/>
    <property type="evidence" value="ECO:0007669"/>
    <property type="project" value="UniProtKB-KW"/>
</dbReference>
<dbReference type="GO" id="GO:0004674">
    <property type="term" value="F:protein serine/threonine kinase activity"/>
    <property type="evidence" value="ECO:0007669"/>
    <property type="project" value="UniProtKB-KW"/>
</dbReference>
<evidence type="ECO:0000256" key="6">
    <source>
        <dbReference type="SAM" id="MobiDB-lite"/>
    </source>
</evidence>
<feature type="compositionally biased region" description="Low complexity" evidence="6">
    <location>
        <begin position="296"/>
        <end position="305"/>
    </location>
</feature>
<protein>
    <recommendedName>
        <fullName evidence="7">Protein kinase domain-containing protein</fullName>
    </recommendedName>
</protein>
<dbReference type="InterPro" id="IPR008271">
    <property type="entry name" value="Ser/Thr_kinase_AS"/>
</dbReference>
<evidence type="ECO:0000259" key="7">
    <source>
        <dbReference type="PROSITE" id="PS50011"/>
    </source>
</evidence>
<accession>A0AB34IBZ4</accession>
<dbReference type="InterPro" id="IPR011009">
    <property type="entry name" value="Kinase-like_dom_sf"/>
</dbReference>
<feature type="domain" description="Protein kinase" evidence="7">
    <location>
        <begin position="1"/>
        <end position="257"/>
    </location>
</feature>
<evidence type="ECO:0000256" key="1">
    <source>
        <dbReference type="ARBA" id="ARBA00022527"/>
    </source>
</evidence>
<reference evidence="8 9" key="1">
    <citation type="journal article" date="2024" name="Science">
        <title>Giant polyketide synthase enzymes in the biosynthesis of giant marine polyether toxins.</title>
        <authorList>
            <person name="Fallon T.R."/>
            <person name="Shende V.V."/>
            <person name="Wierzbicki I.H."/>
            <person name="Pendleton A.L."/>
            <person name="Watervoot N.F."/>
            <person name="Auber R.P."/>
            <person name="Gonzalez D.J."/>
            <person name="Wisecaver J.H."/>
            <person name="Moore B.S."/>
        </authorList>
    </citation>
    <scope>NUCLEOTIDE SEQUENCE [LARGE SCALE GENOMIC DNA]</scope>
    <source>
        <strain evidence="8 9">12B1</strain>
    </source>
</reference>
<evidence type="ECO:0000256" key="3">
    <source>
        <dbReference type="ARBA" id="ARBA00022741"/>
    </source>
</evidence>
<sequence>MPQVLATHSPPQQPCDRSFALESSPGAPLHESCPQPSRRLADASPPPPAGASPRLGVAALRHAMAQLLAALVFLRVQGVLHADVKPDNIMVVPSEGARVVHLIDFSNAMRLEEAAAYHDTFDVVTLAYRAPEVVYGAAFSFPIDMWATAVTIAELFCGRRLIHPASRGGLAMQFAELLGRPPAGLFDESKYSAELLALVAHMPSAYTVAQVRQRLGKLLGATASQEQQLMMDLLAQILRYDASARLTPHEALCHPFFCSVFPFRWLAQGWSLHAGLKREGNAKGSTDAKAERKAAADGAAEAPAGVGHDTAARASHKSLLHKRERDAR</sequence>
<keyword evidence="5" id="KW-0067">ATP-binding</keyword>
<dbReference type="Proteomes" id="UP001515480">
    <property type="component" value="Unassembled WGS sequence"/>
</dbReference>
<feature type="region of interest" description="Disordered" evidence="6">
    <location>
        <begin position="279"/>
        <end position="328"/>
    </location>
</feature>